<accession>A0A4E0QSI4</accession>
<dbReference type="AlphaFoldDB" id="A0A4E0QSI4"/>
<evidence type="ECO:0000313" key="3">
    <source>
        <dbReference type="Proteomes" id="UP000030428"/>
    </source>
</evidence>
<keyword evidence="1" id="KW-1133">Transmembrane helix</keyword>
<organism evidence="2 3">
    <name type="scientific">Candidatus Thiomargarita nelsonii</name>
    <dbReference type="NCBI Taxonomy" id="1003181"/>
    <lineage>
        <taxon>Bacteria</taxon>
        <taxon>Pseudomonadati</taxon>
        <taxon>Pseudomonadota</taxon>
        <taxon>Gammaproteobacteria</taxon>
        <taxon>Thiotrichales</taxon>
        <taxon>Thiotrichaceae</taxon>
        <taxon>Thiomargarita</taxon>
    </lineage>
</organism>
<evidence type="ECO:0000313" key="2">
    <source>
        <dbReference type="EMBL" id="TGO02810.1"/>
    </source>
</evidence>
<keyword evidence="1" id="KW-0812">Transmembrane</keyword>
<comment type="caution">
    <text evidence="2">The sequence shown here is derived from an EMBL/GenBank/DDBJ whole genome shotgun (WGS) entry which is preliminary data.</text>
</comment>
<evidence type="ECO:0000256" key="1">
    <source>
        <dbReference type="SAM" id="Phobius"/>
    </source>
</evidence>
<gene>
    <name evidence="2" type="ORF">PN36_18800</name>
</gene>
<reference evidence="2 3" key="1">
    <citation type="journal article" date="2016" name="Front. Microbiol.">
        <title>Single-Cell (Meta-)Genomics of a Dimorphic Candidatus Thiomargarita nelsonii Reveals Genomic Plasticity.</title>
        <authorList>
            <person name="Flood B.E."/>
            <person name="Fliss P."/>
            <person name="Jones D.S."/>
            <person name="Dick G.J."/>
            <person name="Jain S."/>
            <person name="Kaster A.K."/>
            <person name="Winkel M."/>
            <person name="Mussmann M."/>
            <person name="Bailey J."/>
        </authorList>
    </citation>
    <scope>NUCLEOTIDE SEQUENCE [LARGE SCALE GENOMIC DNA]</scope>
    <source>
        <strain evidence="2">Hydrate Ridge</strain>
    </source>
</reference>
<dbReference type="Proteomes" id="UP000030428">
    <property type="component" value="Unassembled WGS sequence"/>
</dbReference>
<name>A0A4E0QSI4_9GAMM</name>
<keyword evidence="3" id="KW-1185">Reference proteome</keyword>
<proteinExistence type="predicted"/>
<keyword evidence="1" id="KW-0472">Membrane</keyword>
<feature type="transmembrane region" description="Helical" evidence="1">
    <location>
        <begin position="12"/>
        <end position="31"/>
    </location>
</feature>
<sequence>MNENTSFNPWGIIIFVALALLSISLLSHWYAQEVTLDRYCDNPEQSLQLLQKIITQERPAGEETRRPYIIAAKLLFLVPRQSEEEIPKYLERVREQLREHCYSPPR</sequence>
<protein>
    <submittedName>
        <fullName evidence="2">Uncharacterized protein</fullName>
    </submittedName>
</protein>
<dbReference type="EMBL" id="JSZA02000075">
    <property type="protein sequence ID" value="TGO02810.1"/>
    <property type="molecule type" value="Genomic_DNA"/>
</dbReference>